<evidence type="ECO:0000313" key="2">
    <source>
        <dbReference type="Proteomes" id="UP001108240"/>
    </source>
</evidence>
<accession>A0A9J8A8L9</accession>
<protein>
    <submittedName>
        <fullName evidence="1">Defensin, beta-like 3</fullName>
    </submittedName>
</protein>
<reference evidence="1" key="1">
    <citation type="submission" date="2025-08" db="UniProtKB">
        <authorList>
            <consortium name="Ensembl"/>
        </authorList>
    </citation>
    <scope>IDENTIFICATION</scope>
</reference>
<name>A0A9J8A8L9_CYPCA</name>
<evidence type="ECO:0000313" key="1">
    <source>
        <dbReference type="Ensembl" id="ENSCCRP00000137700.1"/>
    </source>
</evidence>
<dbReference type="Proteomes" id="UP001108240">
    <property type="component" value="Unplaced"/>
</dbReference>
<reference evidence="1" key="2">
    <citation type="submission" date="2025-09" db="UniProtKB">
        <authorList>
            <consortium name="Ensembl"/>
        </authorList>
    </citation>
    <scope>IDENTIFICATION</scope>
</reference>
<sequence length="133" mass="15361">DPEVHLYSEGGQTERLCNTLQPRGKRPEKFVLRTTNALLKNLRWSEDIKELLYNINVRAVSRLARDAMSYNMRALGLIIITLLLLTAGEADDTDAQGWTCGYRGLCRKHCYAQEYMIGYHGCPRRYRCCALRF</sequence>
<dbReference type="Ensembl" id="ENSCCRT00000173352.1">
    <property type="protein sequence ID" value="ENSCCRP00000137700.1"/>
    <property type="gene ID" value="ENSCCRG00000065011.1"/>
</dbReference>
<organism evidence="1 2">
    <name type="scientific">Cyprinus carpio carpio</name>
    <dbReference type="NCBI Taxonomy" id="630221"/>
    <lineage>
        <taxon>Eukaryota</taxon>
        <taxon>Metazoa</taxon>
        <taxon>Chordata</taxon>
        <taxon>Craniata</taxon>
        <taxon>Vertebrata</taxon>
        <taxon>Euteleostomi</taxon>
        <taxon>Actinopterygii</taxon>
        <taxon>Neopterygii</taxon>
        <taxon>Teleostei</taxon>
        <taxon>Ostariophysi</taxon>
        <taxon>Cypriniformes</taxon>
        <taxon>Cyprinidae</taxon>
        <taxon>Cyprininae</taxon>
        <taxon>Cyprinus</taxon>
    </lineage>
</organism>
<dbReference type="GeneTree" id="ENSGT00650000094922"/>
<proteinExistence type="predicted"/>
<keyword evidence="2" id="KW-1185">Reference proteome</keyword>
<dbReference type="AlphaFoldDB" id="A0A9J8A8L9"/>